<dbReference type="EMBL" id="JAWWNJ010000151">
    <property type="protein sequence ID" value="KAK6981312.1"/>
    <property type="molecule type" value="Genomic_DNA"/>
</dbReference>
<dbReference type="AlphaFoldDB" id="A0AAV9ZFR7"/>
<sequence length="183" mass="20414">MKFFELKIEPQCLVTATGNQLPLTGTFPYNTPQYTYDVNGRARFEAPLGRSSANTSEHSKQEVPDGQCVYAKRYASQISQGTSQRMCRDNGGMMVKIKGGENMAKHLRKFLQVQVECKSLPQKGRQISSQYWVHPEDKLSLPPTLNTLPPLYRCRSIGRFLGEPEVVLVVLGDGSRMSGEGSL</sequence>
<accession>A0AAV9ZFR7</accession>
<dbReference type="Proteomes" id="UP001362999">
    <property type="component" value="Unassembled WGS sequence"/>
</dbReference>
<comment type="caution">
    <text evidence="1">The sequence shown here is derived from an EMBL/GenBank/DDBJ whole genome shotgun (WGS) entry which is preliminary data.</text>
</comment>
<evidence type="ECO:0000313" key="2">
    <source>
        <dbReference type="Proteomes" id="UP001362999"/>
    </source>
</evidence>
<evidence type="ECO:0000313" key="1">
    <source>
        <dbReference type="EMBL" id="KAK6981312.1"/>
    </source>
</evidence>
<name>A0AAV9ZFR7_9AGAR</name>
<keyword evidence="2" id="KW-1185">Reference proteome</keyword>
<gene>
    <name evidence="1" type="ORF">R3P38DRAFT_2808245</name>
</gene>
<organism evidence="1 2">
    <name type="scientific">Favolaschia claudopus</name>
    <dbReference type="NCBI Taxonomy" id="2862362"/>
    <lineage>
        <taxon>Eukaryota</taxon>
        <taxon>Fungi</taxon>
        <taxon>Dikarya</taxon>
        <taxon>Basidiomycota</taxon>
        <taxon>Agaricomycotina</taxon>
        <taxon>Agaricomycetes</taxon>
        <taxon>Agaricomycetidae</taxon>
        <taxon>Agaricales</taxon>
        <taxon>Marasmiineae</taxon>
        <taxon>Mycenaceae</taxon>
        <taxon>Favolaschia</taxon>
    </lineage>
</organism>
<protein>
    <submittedName>
        <fullName evidence="1">Uncharacterized protein</fullName>
    </submittedName>
</protein>
<reference evidence="1 2" key="1">
    <citation type="journal article" date="2024" name="J Genomics">
        <title>Draft genome sequencing and assembly of Favolaschia claudopus CIRM-BRFM 2984 isolated from oak limbs.</title>
        <authorList>
            <person name="Navarro D."/>
            <person name="Drula E."/>
            <person name="Chaduli D."/>
            <person name="Cazenave R."/>
            <person name="Ahrendt S."/>
            <person name="Wang J."/>
            <person name="Lipzen A."/>
            <person name="Daum C."/>
            <person name="Barry K."/>
            <person name="Grigoriev I.V."/>
            <person name="Favel A."/>
            <person name="Rosso M.N."/>
            <person name="Martin F."/>
        </authorList>
    </citation>
    <scope>NUCLEOTIDE SEQUENCE [LARGE SCALE GENOMIC DNA]</scope>
    <source>
        <strain evidence="1 2">CIRM-BRFM 2984</strain>
    </source>
</reference>
<proteinExistence type="predicted"/>